<dbReference type="RefSeq" id="WP_308732640.1">
    <property type="nucleotide sequence ID" value="NZ_JAJEQN010000088.1"/>
</dbReference>
<protein>
    <submittedName>
        <fullName evidence="1">Uncharacterized protein</fullName>
    </submittedName>
</protein>
<dbReference type="Proteomes" id="UP001198200">
    <property type="component" value="Unassembled WGS sequence"/>
</dbReference>
<dbReference type="AlphaFoldDB" id="A0AAE3E7C5"/>
<evidence type="ECO:0000313" key="2">
    <source>
        <dbReference type="Proteomes" id="UP001198200"/>
    </source>
</evidence>
<keyword evidence="2" id="KW-1185">Reference proteome</keyword>
<name>A0AAE3E7C5_9FIRM</name>
<gene>
    <name evidence="1" type="ORF">LKD48_16370</name>
</gene>
<proteinExistence type="predicted"/>
<organism evidence="1 2">
    <name type="scientific">Anthropogastromicrobium aceti</name>
    <dbReference type="NCBI Taxonomy" id="2981768"/>
    <lineage>
        <taxon>Bacteria</taxon>
        <taxon>Bacillati</taxon>
        <taxon>Bacillota</taxon>
        <taxon>Clostridia</taxon>
        <taxon>Lachnospirales</taxon>
        <taxon>Lachnospiraceae</taxon>
        <taxon>Anthropogastromicrobium</taxon>
    </lineage>
</organism>
<comment type="caution">
    <text evidence="1">The sequence shown here is derived from an EMBL/GenBank/DDBJ whole genome shotgun (WGS) entry which is preliminary data.</text>
</comment>
<reference evidence="1 2" key="1">
    <citation type="submission" date="2021-10" db="EMBL/GenBank/DDBJ databases">
        <title>Anaerobic single-cell dispensing facilitates the cultivation of human gut bacteria.</title>
        <authorList>
            <person name="Afrizal A."/>
        </authorList>
    </citation>
    <scope>NUCLEOTIDE SEQUENCE [LARGE SCALE GENOMIC DNA]</scope>
    <source>
        <strain evidence="1 2">CLA-AA-H224</strain>
    </source>
</reference>
<accession>A0AAE3E7C5</accession>
<dbReference type="EMBL" id="JAJEQN010000088">
    <property type="protein sequence ID" value="MCC2223171.1"/>
    <property type="molecule type" value="Genomic_DNA"/>
</dbReference>
<evidence type="ECO:0000313" key="1">
    <source>
        <dbReference type="EMBL" id="MCC2223171.1"/>
    </source>
</evidence>
<sequence length="332" mass="38752">MLVNIMRSEKLNGQHQNGARRVILFFFMHAKTANNKIRKLKKELLRNRENYSDNDFWTIMNALIRAKKIHDIYGGKIFAIGRISGKPIYDKIDNANLHWKSNIFAPIDDIFLLENLIDMSEFGVEIEVSRQSSITPIFSEKFELIKNLILKRNNIIEEYLKNSVAEPMPLHKLNDDNWLEIVNCHRRGFFLEAQFRAFYVDRFLKNLGDTKAFYKECGCKKENRCKTFVDNVIKLNGKYLPVEVKLSVSAEKDIRSQLTSYCNLKQLYLTTDKVISDNIYKDNVLVIDTDKIYIFFDKEGGLKEVFELDNIKSKDDIIAVRAVIINLLNYGI</sequence>